<dbReference type="Pfam" id="PF13181">
    <property type="entry name" value="TPR_8"/>
    <property type="match status" value="1"/>
</dbReference>
<dbReference type="Gene3D" id="1.20.930.20">
    <property type="entry name" value="Adaptor protein Cbl, N-terminal domain"/>
    <property type="match status" value="1"/>
</dbReference>
<organism evidence="1 2">
    <name type="scientific">Piloderma croceum (strain F 1598)</name>
    <dbReference type="NCBI Taxonomy" id="765440"/>
    <lineage>
        <taxon>Eukaryota</taxon>
        <taxon>Fungi</taxon>
        <taxon>Dikarya</taxon>
        <taxon>Basidiomycota</taxon>
        <taxon>Agaricomycotina</taxon>
        <taxon>Agaricomycetes</taxon>
        <taxon>Agaricomycetidae</taxon>
        <taxon>Atheliales</taxon>
        <taxon>Atheliaceae</taxon>
        <taxon>Piloderma</taxon>
    </lineage>
</organism>
<dbReference type="SUPFAM" id="SSF52540">
    <property type="entry name" value="P-loop containing nucleoside triphosphate hydrolases"/>
    <property type="match status" value="1"/>
</dbReference>
<dbReference type="Proteomes" id="UP000054166">
    <property type="component" value="Unassembled WGS sequence"/>
</dbReference>
<dbReference type="PANTHER" id="PTHR10098:SF108">
    <property type="entry name" value="TETRATRICOPEPTIDE REPEAT PROTEIN 28"/>
    <property type="match status" value="1"/>
</dbReference>
<dbReference type="PANTHER" id="PTHR10098">
    <property type="entry name" value="RAPSYN-RELATED"/>
    <property type="match status" value="1"/>
</dbReference>
<dbReference type="CDD" id="cd21037">
    <property type="entry name" value="MLKL_NTD"/>
    <property type="match status" value="1"/>
</dbReference>
<dbReference type="HOGENOM" id="CLU_006580_0_0_1"/>
<dbReference type="GO" id="GO:0007166">
    <property type="term" value="P:cell surface receptor signaling pathway"/>
    <property type="evidence" value="ECO:0007669"/>
    <property type="project" value="InterPro"/>
</dbReference>
<evidence type="ECO:0008006" key="3">
    <source>
        <dbReference type="Google" id="ProtNLM"/>
    </source>
</evidence>
<evidence type="ECO:0000313" key="2">
    <source>
        <dbReference type="Proteomes" id="UP000054166"/>
    </source>
</evidence>
<reference evidence="1 2" key="1">
    <citation type="submission" date="2014-04" db="EMBL/GenBank/DDBJ databases">
        <authorList>
            <consortium name="DOE Joint Genome Institute"/>
            <person name="Kuo A."/>
            <person name="Tarkka M."/>
            <person name="Buscot F."/>
            <person name="Kohler A."/>
            <person name="Nagy L.G."/>
            <person name="Floudas D."/>
            <person name="Copeland A."/>
            <person name="Barry K.W."/>
            <person name="Cichocki N."/>
            <person name="Veneault-Fourrey C."/>
            <person name="LaButti K."/>
            <person name="Lindquist E.A."/>
            <person name="Lipzen A."/>
            <person name="Lundell T."/>
            <person name="Morin E."/>
            <person name="Murat C."/>
            <person name="Sun H."/>
            <person name="Tunlid A."/>
            <person name="Henrissat B."/>
            <person name="Grigoriev I.V."/>
            <person name="Hibbett D.S."/>
            <person name="Martin F."/>
            <person name="Nordberg H.P."/>
            <person name="Cantor M.N."/>
            <person name="Hua S.X."/>
        </authorList>
    </citation>
    <scope>NUCLEOTIDE SEQUENCE [LARGE SCALE GENOMIC DNA]</scope>
    <source>
        <strain evidence="1 2">F 1598</strain>
    </source>
</reference>
<dbReference type="Gene3D" id="1.25.40.10">
    <property type="entry name" value="Tetratricopeptide repeat domain"/>
    <property type="match status" value="2"/>
</dbReference>
<protein>
    <recommendedName>
        <fullName evidence="3">TPR-like protein</fullName>
    </recommendedName>
</protein>
<name>A0A0C3BJG9_PILCF</name>
<dbReference type="InterPro" id="IPR019734">
    <property type="entry name" value="TPR_rpt"/>
</dbReference>
<dbReference type="OrthoDB" id="3254135at2759"/>
<dbReference type="InterPro" id="IPR036537">
    <property type="entry name" value="Adaptor_Cbl_N_dom_sf"/>
</dbReference>
<proteinExistence type="predicted"/>
<sequence length="1063" mass="118364">MSVAQPRVVSDIVRSQRDRKAILIQAKSGLQSLCNLAALAPAPGLSLCFPIVISIIESIDGTNSNQEECLRLAERATEIFYAIINQTAERGGTITMGLNHSLNRLAEILETIKLFIIQQKKRKYISKMWTHGGDTYVIMQLNIQLDNAMALFELKSHIAIQRKLEVLRLLVEGRSADGTTSEELRTSPANGAIGSAFLPPAPSIFYGRQESVDIIVDNIILQEPARVVVLGTGGVGKVRLPLCHARVYGTSDGGHETSLSLVVLHHPKIVESFKSNRWFIQCEGATTPQGLVSAIANRLELSGDKLFDRIILFFESQRTALVLDNFETSWETAETRPEIESMLSRLAAIKTLTLLVTMRGSERPIGTAWTRPFVAPLTTLDLADARLTFVAISGGPEDDPYLEKLLNALDNLPLAITLMANLAQSETPMVLLKRWYSENTAMLTRGPRVEDRLSSLEISIAISLDGPRMRQNPEANFLLRILALLPQGSKDLEEIAPDIPNVHKAATVLKQVGLAHVDGLGSLRVLAPVRKFIVKNYPPDPGNWKAVQKHFETLARMSSEIERGMDGQAIVERLSPQTSNMQAVFERSLDIDGVDFPRVIRATIDLTDLFKYTGLGSLTALIKSSQKAEAIGDMALLADCIRSQAEIHYSRSSRELATAGFEKALRLYREMDGEHLSAQGRCTMMLGMVESQAGNYKEAIVYIELAIELHRRGKDVIGEADCLVRLAQNVICQQKYAVAIPCVSAAIRIYQNHTYLRGQARCKWLLGVISQERRVDYTDASETVADAALAYRFLGDVTGEANCLRILGRISLQTAKYGDAIQRLQTAMTLYRKVKRVYGEADCYQAQGEVYMGRRNEIAAEMNFKRARELYSEIKHRGGKVFCTRALGDIAFRRRNYAEAKQIYEQAMAMSRTHIDKCRAEFGIANVALALDEDLRARDLYDKVLPVFQQHGHAVPDEAHTLKKLGDVAVKLGNDEQAKDQFEQALVKFRVTGVVPAQADCLVRLAEVAMRQSALREAISRYEEAMELYCEAEDEERKTLCSKALEELKDVVPRTSHPWVRLL</sequence>
<reference evidence="2" key="2">
    <citation type="submission" date="2015-01" db="EMBL/GenBank/DDBJ databases">
        <title>Evolutionary Origins and Diversification of the Mycorrhizal Mutualists.</title>
        <authorList>
            <consortium name="DOE Joint Genome Institute"/>
            <consortium name="Mycorrhizal Genomics Consortium"/>
            <person name="Kohler A."/>
            <person name="Kuo A."/>
            <person name="Nagy L.G."/>
            <person name="Floudas D."/>
            <person name="Copeland A."/>
            <person name="Barry K.W."/>
            <person name="Cichocki N."/>
            <person name="Veneault-Fourrey C."/>
            <person name="LaButti K."/>
            <person name="Lindquist E.A."/>
            <person name="Lipzen A."/>
            <person name="Lundell T."/>
            <person name="Morin E."/>
            <person name="Murat C."/>
            <person name="Riley R."/>
            <person name="Ohm R."/>
            <person name="Sun H."/>
            <person name="Tunlid A."/>
            <person name="Henrissat B."/>
            <person name="Grigoriev I.V."/>
            <person name="Hibbett D.S."/>
            <person name="Martin F."/>
        </authorList>
    </citation>
    <scope>NUCLEOTIDE SEQUENCE [LARGE SCALE GENOMIC DNA]</scope>
    <source>
        <strain evidence="2">F 1598</strain>
    </source>
</reference>
<dbReference type="AlphaFoldDB" id="A0A0C3BJG9"/>
<evidence type="ECO:0000313" key="1">
    <source>
        <dbReference type="EMBL" id="KIM77517.1"/>
    </source>
</evidence>
<dbReference type="InterPro" id="IPR011990">
    <property type="entry name" value="TPR-like_helical_dom_sf"/>
</dbReference>
<dbReference type="InterPro" id="IPR059179">
    <property type="entry name" value="MLKL-like_MCAfunc"/>
</dbReference>
<dbReference type="Pfam" id="PF13424">
    <property type="entry name" value="TPR_12"/>
    <property type="match status" value="1"/>
</dbReference>
<dbReference type="SUPFAM" id="SSF48452">
    <property type="entry name" value="TPR-like"/>
    <property type="match status" value="3"/>
</dbReference>
<dbReference type="STRING" id="765440.A0A0C3BJG9"/>
<dbReference type="EMBL" id="KN833024">
    <property type="protein sequence ID" value="KIM77517.1"/>
    <property type="molecule type" value="Genomic_DNA"/>
</dbReference>
<dbReference type="SMART" id="SM00028">
    <property type="entry name" value="TPR"/>
    <property type="match status" value="9"/>
</dbReference>
<gene>
    <name evidence="1" type="ORF">PILCRDRAFT_825296</name>
</gene>
<keyword evidence="2" id="KW-1185">Reference proteome</keyword>
<accession>A0A0C3BJG9</accession>
<dbReference type="InterPro" id="IPR027417">
    <property type="entry name" value="P-loop_NTPase"/>
</dbReference>
<dbReference type="Gene3D" id="3.40.50.300">
    <property type="entry name" value="P-loop containing nucleotide triphosphate hydrolases"/>
    <property type="match status" value="1"/>
</dbReference>
<dbReference type="InParanoid" id="A0A0C3BJG9"/>